<keyword evidence="7" id="KW-1185">Reference proteome</keyword>
<dbReference type="PROSITE" id="PS01068">
    <property type="entry name" value="OMPA_1"/>
    <property type="match status" value="1"/>
</dbReference>
<protein>
    <recommendedName>
        <fullName evidence="5">OmpA-like domain-containing protein</fullName>
    </recommendedName>
</protein>
<dbReference type="PANTHER" id="PTHR30329">
    <property type="entry name" value="STATOR ELEMENT OF FLAGELLAR MOTOR COMPLEX"/>
    <property type="match status" value="1"/>
</dbReference>
<dbReference type="CDD" id="cd07185">
    <property type="entry name" value="OmpA_C-like"/>
    <property type="match status" value="1"/>
</dbReference>
<dbReference type="Gene3D" id="3.30.1330.60">
    <property type="entry name" value="OmpA-like domain"/>
    <property type="match status" value="1"/>
</dbReference>
<dbReference type="InterPro" id="IPR006665">
    <property type="entry name" value="OmpA-like"/>
</dbReference>
<accession>A0A917PT77</accession>
<evidence type="ECO:0000256" key="2">
    <source>
        <dbReference type="ARBA" id="ARBA00023136"/>
    </source>
</evidence>
<comment type="caution">
    <text evidence="6">The sequence shown here is derived from an EMBL/GenBank/DDBJ whole genome shotgun (WGS) entry which is preliminary data.</text>
</comment>
<dbReference type="Pfam" id="PF14346">
    <property type="entry name" value="DUF4398"/>
    <property type="match status" value="1"/>
</dbReference>
<evidence type="ECO:0000313" key="7">
    <source>
        <dbReference type="Proteomes" id="UP000635983"/>
    </source>
</evidence>
<feature type="signal peptide" evidence="4">
    <location>
        <begin position="1"/>
        <end position="22"/>
    </location>
</feature>
<dbReference type="SUPFAM" id="SSF103088">
    <property type="entry name" value="OmpA-like"/>
    <property type="match status" value="1"/>
</dbReference>
<evidence type="ECO:0000313" key="6">
    <source>
        <dbReference type="EMBL" id="GGJ90486.1"/>
    </source>
</evidence>
<evidence type="ECO:0000256" key="4">
    <source>
        <dbReference type="SAM" id="SignalP"/>
    </source>
</evidence>
<reference evidence="6" key="2">
    <citation type="submission" date="2020-09" db="EMBL/GenBank/DDBJ databases">
        <authorList>
            <person name="Sun Q."/>
            <person name="Ohkuma M."/>
        </authorList>
    </citation>
    <scope>NUCLEOTIDE SEQUENCE</scope>
    <source>
        <strain evidence="6">JCM 30078</strain>
    </source>
</reference>
<dbReference type="PRINTS" id="PR01021">
    <property type="entry name" value="OMPADOMAIN"/>
</dbReference>
<dbReference type="PROSITE" id="PS51123">
    <property type="entry name" value="OMPA_2"/>
    <property type="match status" value="1"/>
</dbReference>
<organism evidence="6 7">
    <name type="scientific">Pseudomonas matsuisoli</name>
    <dbReference type="NCBI Taxonomy" id="1515666"/>
    <lineage>
        <taxon>Bacteria</taxon>
        <taxon>Pseudomonadati</taxon>
        <taxon>Pseudomonadota</taxon>
        <taxon>Gammaproteobacteria</taxon>
        <taxon>Pseudomonadales</taxon>
        <taxon>Pseudomonadaceae</taxon>
        <taxon>Pseudomonas</taxon>
    </lineage>
</organism>
<dbReference type="EMBL" id="BMPO01000003">
    <property type="protein sequence ID" value="GGJ90486.1"/>
    <property type="molecule type" value="Genomic_DNA"/>
</dbReference>
<dbReference type="GO" id="GO:0009279">
    <property type="term" value="C:cell outer membrane"/>
    <property type="evidence" value="ECO:0007669"/>
    <property type="project" value="UniProtKB-SubCell"/>
</dbReference>
<sequence>MIMKVGALSACLGLLVGCAAQGYDASRLDSARLRFESVQANPMIMTAAPKDVKRAGESLLRAQQLSGYWGSEDDVDHFSYLSLRYSELAETQGVLAESMAQEAKLGLDLQRLQLRLREAHVTEAEQGGLNEDEIASLLATETDRGLVMTLGDVLFDTGQTELKAGSSRTLSRLARFLELNPQRRIRIEGYTDNVGKAQDNQRLSEARADAIAAMLGEMNVAPSRMEVAGYGEQYPVAENASSSGRAQNRRVEIVFSNSHGVLTPPR</sequence>
<gene>
    <name evidence="6" type="ORF">GCM10009304_15260</name>
</gene>
<keyword evidence="2 3" id="KW-0472">Membrane</keyword>
<name>A0A917PT77_9PSED</name>
<dbReference type="InterPro" id="IPR036737">
    <property type="entry name" value="OmpA-like_sf"/>
</dbReference>
<evidence type="ECO:0000259" key="5">
    <source>
        <dbReference type="PROSITE" id="PS51123"/>
    </source>
</evidence>
<feature type="domain" description="OmpA-like" evidence="5">
    <location>
        <begin position="142"/>
        <end position="259"/>
    </location>
</feature>
<evidence type="ECO:0000256" key="3">
    <source>
        <dbReference type="PROSITE-ProRule" id="PRU00473"/>
    </source>
</evidence>
<dbReference type="InterPro" id="IPR025511">
    <property type="entry name" value="DUF4398"/>
</dbReference>
<feature type="chain" id="PRO_5037180505" description="OmpA-like domain-containing protein" evidence="4">
    <location>
        <begin position="23"/>
        <end position="266"/>
    </location>
</feature>
<dbReference type="InterPro" id="IPR050330">
    <property type="entry name" value="Bact_OuterMem_StrucFunc"/>
</dbReference>
<dbReference type="Proteomes" id="UP000635983">
    <property type="component" value="Unassembled WGS sequence"/>
</dbReference>
<proteinExistence type="predicted"/>
<comment type="subcellular location">
    <subcellularLocation>
        <location evidence="1">Cell outer membrane</location>
    </subcellularLocation>
</comment>
<keyword evidence="4" id="KW-0732">Signal</keyword>
<dbReference type="InterPro" id="IPR006664">
    <property type="entry name" value="OMP_bac"/>
</dbReference>
<dbReference type="PROSITE" id="PS51257">
    <property type="entry name" value="PROKAR_LIPOPROTEIN"/>
    <property type="match status" value="1"/>
</dbReference>
<dbReference type="RefSeq" id="WP_188982562.1">
    <property type="nucleotide sequence ID" value="NZ_BMPO01000003.1"/>
</dbReference>
<dbReference type="InterPro" id="IPR006690">
    <property type="entry name" value="OMPA-like_CS"/>
</dbReference>
<dbReference type="Pfam" id="PF00691">
    <property type="entry name" value="OmpA"/>
    <property type="match status" value="1"/>
</dbReference>
<dbReference type="PANTHER" id="PTHR30329:SF20">
    <property type="entry name" value="EXPORTED PROTEIN"/>
    <property type="match status" value="1"/>
</dbReference>
<evidence type="ECO:0000256" key="1">
    <source>
        <dbReference type="ARBA" id="ARBA00004442"/>
    </source>
</evidence>
<dbReference type="AlphaFoldDB" id="A0A917PT77"/>
<reference evidence="6" key="1">
    <citation type="journal article" date="2014" name="Int. J. Syst. Evol. Microbiol.">
        <title>Complete genome sequence of Corynebacterium casei LMG S-19264T (=DSM 44701T), isolated from a smear-ripened cheese.</title>
        <authorList>
            <consortium name="US DOE Joint Genome Institute (JGI-PGF)"/>
            <person name="Walter F."/>
            <person name="Albersmeier A."/>
            <person name="Kalinowski J."/>
            <person name="Ruckert C."/>
        </authorList>
    </citation>
    <scope>NUCLEOTIDE SEQUENCE</scope>
    <source>
        <strain evidence="6">JCM 30078</strain>
    </source>
</reference>